<sequence length="78" mass="8846">MKRDGTGWDGTGHDGTDDMWNGLFQGEEVERKISQISSHGTTRSIIFRRTKHGTELLVPFRLVPSHVPNGTKIKYHRA</sequence>
<accession>A0A498KN72</accession>
<name>A0A498KN72_MALDO</name>
<evidence type="ECO:0000313" key="2">
    <source>
        <dbReference type="EMBL" id="RXI07874.1"/>
    </source>
</evidence>
<feature type="compositionally biased region" description="Basic and acidic residues" evidence="1">
    <location>
        <begin position="1"/>
        <end position="16"/>
    </location>
</feature>
<feature type="region of interest" description="Disordered" evidence="1">
    <location>
        <begin position="1"/>
        <end position="21"/>
    </location>
</feature>
<reference evidence="2 3" key="1">
    <citation type="submission" date="2018-10" db="EMBL/GenBank/DDBJ databases">
        <title>A high-quality apple genome assembly.</title>
        <authorList>
            <person name="Hu J."/>
        </authorList>
    </citation>
    <scope>NUCLEOTIDE SEQUENCE [LARGE SCALE GENOMIC DNA]</scope>
    <source>
        <strain evidence="3">cv. HFTH1</strain>
        <tissue evidence="2">Young leaf</tissue>
    </source>
</reference>
<gene>
    <name evidence="2" type="ORF">DVH24_014440</name>
</gene>
<evidence type="ECO:0000256" key="1">
    <source>
        <dbReference type="SAM" id="MobiDB-lite"/>
    </source>
</evidence>
<keyword evidence="3" id="KW-1185">Reference proteome</keyword>
<dbReference type="Proteomes" id="UP000290289">
    <property type="component" value="Chromosome 1"/>
</dbReference>
<dbReference type="AlphaFoldDB" id="A0A498KN72"/>
<protein>
    <submittedName>
        <fullName evidence="2">Uncharacterized protein</fullName>
    </submittedName>
</protein>
<proteinExistence type="predicted"/>
<comment type="caution">
    <text evidence="2">The sequence shown here is derived from an EMBL/GenBank/DDBJ whole genome shotgun (WGS) entry which is preliminary data.</text>
</comment>
<evidence type="ECO:0000313" key="3">
    <source>
        <dbReference type="Proteomes" id="UP000290289"/>
    </source>
</evidence>
<dbReference type="EMBL" id="RDQH01000327">
    <property type="protein sequence ID" value="RXI07874.1"/>
    <property type="molecule type" value="Genomic_DNA"/>
</dbReference>
<organism evidence="2 3">
    <name type="scientific">Malus domestica</name>
    <name type="common">Apple</name>
    <name type="synonym">Pyrus malus</name>
    <dbReference type="NCBI Taxonomy" id="3750"/>
    <lineage>
        <taxon>Eukaryota</taxon>
        <taxon>Viridiplantae</taxon>
        <taxon>Streptophyta</taxon>
        <taxon>Embryophyta</taxon>
        <taxon>Tracheophyta</taxon>
        <taxon>Spermatophyta</taxon>
        <taxon>Magnoliopsida</taxon>
        <taxon>eudicotyledons</taxon>
        <taxon>Gunneridae</taxon>
        <taxon>Pentapetalae</taxon>
        <taxon>rosids</taxon>
        <taxon>fabids</taxon>
        <taxon>Rosales</taxon>
        <taxon>Rosaceae</taxon>
        <taxon>Amygdaloideae</taxon>
        <taxon>Maleae</taxon>
        <taxon>Malus</taxon>
    </lineage>
</organism>